<dbReference type="PANTHER" id="PTHR48098:SF1">
    <property type="entry name" value="DIACYLGLYCEROL ACYLTRANSFERASE_MYCOLYLTRANSFERASE AG85A"/>
    <property type="match status" value="1"/>
</dbReference>
<evidence type="ECO:0000256" key="1">
    <source>
        <dbReference type="SAM" id="SignalP"/>
    </source>
</evidence>
<feature type="chain" id="PRO_5013347147" evidence="1">
    <location>
        <begin position="18"/>
        <end position="284"/>
    </location>
</feature>
<dbReference type="InterPro" id="IPR029058">
    <property type="entry name" value="AB_hydrolase_fold"/>
</dbReference>
<reference evidence="2" key="1">
    <citation type="submission" date="2016-04" db="EMBL/GenBank/DDBJ databases">
        <authorList>
            <person name="Evans L.H."/>
            <person name="Alamgir A."/>
            <person name="Owens N."/>
            <person name="Weber N.D."/>
            <person name="Virtaneva K."/>
            <person name="Barbian K."/>
            <person name="Babar A."/>
            <person name="Rosenke K."/>
        </authorList>
    </citation>
    <scope>NUCLEOTIDE SEQUENCE</scope>
    <source>
        <strain evidence="2">86-1</strain>
    </source>
</reference>
<dbReference type="RefSeq" id="WP_296944053.1">
    <property type="nucleotide sequence ID" value="NZ_LT599032.1"/>
</dbReference>
<accession>A0A212K3X1</accession>
<dbReference type="PANTHER" id="PTHR48098">
    <property type="entry name" value="ENTEROCHELIN ESTERASE-RELATED"/>
    <property type="match status" value="1"/>
</dbReference>
<feature type="signal peptide" evidence="1">
    <location>
        <begin position="1"/>
        <end position="17"/>
    </location>
</feature>
<dbReference type="Pfam" id="PF00756">
    <property type="entry name" value="Esterase"/>
    <property type="match status" value="1"/>
</dbReference>
<gene>
    <name evidence="2" type="ORF">KL86DYS1_31362</name>
</gene>
<dbReference type="EMBL" id="FLUM01000003">
    <property type="protein sequence ID" value="SBW06393.1"/>
    <property type="molecule type" value="Genomic_DNA"/>
</dbReference>
<protein>
    <submittedName>
        <fullName evidence="2">Enterochelin esterase and related enzymes</fullName>
    </submittedName>
</protein>
<dbReference type="InterPro" id="IPR000801">
    <property type="entry name" value="Esterase-like"/>
</dbReference>
<dbReference type="InterPro" id="IPR050583">
    <property type="entry name" value="Mycobacterial_A85_antigen"/>
</dbReference>
<keyword evidence="1" id="KW-0732">Signal</keyword>
<evidence type="ECO:0000313" key="2">
    <source>
        <dbReference type="EMBL" id="SBW06393.1"/>
    </source>
</evidence>
<organism evidence="2">
    <name type="scientific">uncultured Dysgonomonas sp</name>
    <dbReference type="NCBI Taxonomy" id="206096"/>
    <lineage>
        <taxon>Bacteria</taxon>
        <taxon>Pseudomonadati</taxon>
        <taxon>Bacteroidota</taxon>
        <taxon>Bacteroidia</taxon>
        <taxon>Bacteroidales</taxon>
        <taxon>Dysgonomonadaceae</taxon>
        <taxon>Dysgonomonas</taxon>
        <taxon>environmental samples</taxon>
    </lineage>
</organism>
<dbReference type="SUPFAM" id="SSF53474">
    <property type="entry name" value="alpha/beta-Hydrolases"/>
    <property type="match status" value="1"/>
</dbReference>
<proteinExistence type="predicted"/>
<dbReference type="GO" id="GO:0016747">
    <property type="term" value="F:acyltransferase activity, transferring groups other than amino-acyl groups"/>
    <property type="evidence" value="ECO:0007669"/>
    <property type="project" value="TreeGrafter"/>
</dbReference>
<dbReference type="AlphaFoldDB" id="A0A212K3X1"/>
<sequence length="284" mass="32067">MKSILIYLGLFSISAFASAQKSVVMTKTMKSEILGTEKEYTIYLPHDYDNSDKKYPVLYLLHGAWGNSHSWVEKGNIEEITNKSTGASEALAMIIVMPDARGIDEDFGGKNMGYFNVPDWRYEDYFFEELIPYIDENYRTIANKNNRAVAGLSMGGGGAIAYAQRHPSFFSSAVSLSGCVGYCSSENARKIDIDFDKSLGETDPTLFVQNITDEQTAELKTIKWYVDCGDDDYLYDGNIALYKAMREKGIPLEYRMKDGGHTWSYWQDSLPAVLLFCSINFLRN</sequence>
<dbReference type="Gene3D" id="3.40.50.1820">
    <property type="entry name" value="alpha/beta hydrolase"/>
    <property type="match status" value="1"/>
</dbReference>
<name>A0A212K3X1_9BACT</name>